<organism evidence="3">
    <name type="scientific">Bacillus glycinifermentans</name>
    <dbReference type="NCBI Taxonomy" id="1664069"/>
    <lineage>
        <taxon>Bacteria</taxon>
        <taxon>Bacillati</taxon>
        <taxon>Bacillota</taxon>
        <taxon>Bacilli</taxon>
        <taxon>Bacillales</taxon>
        <taxon>Bacillaceae</taxon>
        <taxon>Bacillus</taxon>
    </lineage>
</organism>
<dbReference type="GO" id="GO:0003677">
    <property type="term" value="F:DNA binding"/>
    <property type="evidence" value="ECO:0007669"/>
    <property type="project" value="InterPro"/>
</dbReference>
<dbReference type="GO" id="GO:0015074">
    <property type="term" value="P:DNA integration"/>
    <property type="evidence" value="ECO:0007669"/>
    <property type="project" value="InterPro"/>
</dbReference>
<dbReference type="PROSITE" id="PS51898">
    <property type="entry name" value="TYR_RECOMBINASE"/>
    <property type="match status" value="1"/>
</dbReference>
<dbReference type="GO" id="GO:0006310">
    <property type="term" value="P:DNA recombination"/>
    <property type="evidence" value="ECO:0007669"/>
    <property type="project" value="UniProtKB-KW"/>
</dbReference>
<reference evidence="3" key="1">
    <citation type="submission" date="2017-09" db="EMBL/GenBank/DDBJ databases">
        <title>Sequences of three plasmids isolated from Bacillus glycinfermentans NCCP 15922.</title>
        <authorList>
            <person name="Yu W.-S."/>
            <person name="Do H.-N."/>
            <person name="Cheong H.-M."/>
            <person name="Hwang K.-J."/>
        </authorList>
    </citation>
    <scope>NUCLEOTIDE SEQUENCE</scope>
    <source>
        <strain evidence="3">KBN06P03352</strain>
        <plasmid evidence="3">unnamed1</plasmid>
    </source>
</reference>
<dbReference type="PANTHER" id="PTHR30349">
    <property type="entry name" value="PHAGE INTEGRASE-RELATED"/>
    <property type="match status" value="1"/>
</dbReference>
<dbReference type="EMBL" id="MF996509">
    <property type="protein sequence ID" value="AUS92836.1"/>
    <property type="molecule type" value="Genomic_DNA"/>
</dbReference>
<geneLocation type="plasmid" evidence="3">
    <name>unnamed1</name>
</geneLocation>
<dbReference type="InterPro" id="IPR050090">
    <property type="entry name" value="Tyrosine_recombinase_XerCD"/>
</dbReference>
<evidence type="ECO:0000313" key="3">
    <source>
        <dbReference type="EMBL" id="AUS92836.1"/>
    </source>
</evidence>
<evidence type="ECO:0000259" key="2">
    <source>
        <dbReference type="PROSITE" id="PS51898"/>
    </source>
</evidence>
<evidence type="ECO:0000256" key="1">
    <source>
        <dbReference type="ARBA" id="ARBA00023172"/>
    </source>
</evidence>
<dbReference type="AlphaFoldDB" id="A0A2I7ZK03"/>
<dbReference type="Pfam" id="PF00589">
    <property type="entry name" value="Phage_integrase"/>
    <property type="match status" value="1"/>
</dbReference>
<dbReference type="InterPro" id="IPR002104">
    <property type="entry name" value="Integrase_catalytic"/>
</dbReference>
<dbReference type="Gene3D" id="1.10.443.10">
    <property type="entry name" value="Intergrase catalytic core"/>
    <property type="match status" value="1"/>
</dbReference>
<name>A0A2I7ZK03_9BACI</name>
<dbReference type="PANTHER" id="PTHR30349:SF81">
    <property type="entry name" value="TYROSINE RECOMBINASE XERC"/>
    <property type="match status" value="1"/>
</dbReference>
<accession>A0A2I7ZK03</accession>
<dbReference type="SUPFAM" id="SSF56349">
    <property type="entry name" value="DNA breaking-rejoining enzymes"/>
    <property type="match status" value="1"/>
</dbReference>
<keyword evidence="1" id="KW-0233">DNA recombination</keyword>
<keyword evidence="3" id="KW-0614">Plasmid</keyword>
<feature type="domain" description="Tyr recombinase" evidence="2">
    <location>
        <begin position="48"/>
        <end position="238"/>
    </location>
</feature>
<protein>
    <submittedName>
        <fullName evidence="3">Integrase</fullName>
    </submittedName>
</protein>
<dbReference type="InterPro" id="IPR011010">
    <property type="entry name" value="DNA_brk_join_enz"/>
</dbReference>
<sequence length="241" mass="28037">MEDQGYSVRYRNKVKSAASSFANWLIEDKGQLQRNPTKGVAIPAEPLMAPRELTEDQRYVLRNIVERHADLRGQAIFALGYWAGLRVSDVSWQRMEDTHIGPKIGWIRTGHKGRKYREIDVVNEVRRSLAAYIENGRKYTSSPYVFTSQRSDRLTESGIERWFRNLKSLATKDEWELIKDVAFHDLRHDFAHRARESGWTLEEVAYYLGHITKKGTPAIATTARYTQVSRKQLKDKLRLIK</sequence>
<dbReference type="InterPro" id="IPR013762">
    <property type="entry name" value="Integrase-like_cat_sf"/>
</dbReference>
<proteinExistence type="predicted"/>